<organism evidence="4 5">
    <name type="scientific">Dorea acetigenes</name>
    <dbReference type="NCBI Taxonomy" id="2981787"/>
    <lineage>
        <taxon>Bacteria</taxon>
        <taxon>Bacillati</taxon>
        <taxon>Bacillota</taxon>
        <taxon>Clostridia</taxon>
        <taxon>Lachnospirales</taxon>
        <taxon>Lachnospiraceae</taxon>
        <taxon>Dorea</taxon>
    </lineage>
</organism>
<evidence type="ECO:0000259" key="3">
    <source>
        <dbReference type="SMART" id="SM00854"/>
    </source>
</evidence>
<dbReference type="InterPro" id="IPR029052">
    <property type="entry name" value="Metallo-depent_PP-like"/>
</dbReference>
<dbReference type="PANTHER" id="PTHR33393:SF12">
    <property type="entry name" value="CAPSULE BIOSYNTHESIS PROTEIN CAPA"/>
    <property type="match status" value="1"/>
</dbReference>
<evidence type="ECO:0000313" key="5">
    <source>
        <dbReference type="Proteomes" id="UP001652431"/>
    </source>
</evidence>
<name>A0ABT2RRL0_9FIRM</name>
<dbReference type="PANTHER" id="PTHR33393">
    <property type="entry name" value="POLYGLUTAMINE SYNTHESIS ACCESSORY PROTEIN RV0574C-RELATED"/>
    <property type="match status" value="1"/>
</dbReference>
<protein>
    <submittedName>
        <fullName evidence="4">CapA family protein</fullName>
    </submittedName>
</protein>
<dbReference type="Pfam" id="PF09587">
    <property type="entry name" value="PGA_cap"/>
    <property type="match status" value="1"/>
</dbReference>
<comment type="caution">
    <text evidence="4">The sequence shown here is derived from an EMBL/GenBank/DDBJ whole genome shotgun (WGS) entry which is preliminary data.</text>
</comment>
<evidence type="ECO:0000313" key="4">
    <source>
        <dbReference type="EMBL" id="MCU6688058.1"/>
    </source>
</evidence>
<feature type="domain" description="Capsule synthesis protein CapA" evidence="3">
    <location>
        <begin position="88"/>
        <end position="351"/>
    </location>
</feature>
<reference evidence="4 5" key="1">
    <citation type="journal article" date="2021" name="ISME Commun">
        <title>Automated analysis of genomic sequences facilitates high-throughput and comprehensive description of bacteria.</title>
        <authorList>
            <person name="Hitch T.C.A."/>
        </authorList>
    </citation>
    <scope>NUCLEOTIDE SEQUENCE [LARGE SCALE GENOMIC DNA]</scope>
    <source>
        <strain evidence="4 5">Sanger_03</strain>
    </source>
</reference>
<keyword evidence="5" id="KW-1185">Reference proteome</keyword>
<dbReference type="Proteomes" id="UP001652431">
    <property type="component" value="Unassembled WGS sequence"/>
</dbReference>
<proteinExistence type="inferred from homology"/>
<comment type="similarity">
    <text evidence="1">Belongs to the CapA family.</text>
</comment>
<accession>A0ABT2RRL0</accession>
<dbReference type="EMBL" id="JAOQJU010000034">
    <property type="protein sequence ID" value="MCU6688058.1"/>
    <property type="molecule type" value="Genomic_DNA"/>
</dbReference>
<gene>
    <name evidence="4" type="ORF">OCV99_16275</name>
</gene>
<dbReference type="SUPFAM" id="SSF56300">
    <property type="entry name" value="Metallo-dependent phosphatases"/>
    <property type="match status" value="1"/>
</dbReference>
<sequence length="452" mass="50433">MNQQTDDERRERERIRRRRAARRRQIVLRRRLMLAGATLLMVIILGGVIRNALADSSKNESKSESAKKVTIDPEEQESSKEVEESTATLFTAGDIIMHKPFLTSPAYYKEDGTYDYNPIFTYVKSYLESADFAVTTLECALTDGDYSGYPTFHSPDAIAEALAANGVDMCLLANNHIYDNGDEGLQRTMDVMTQNSLLYAGTRKTTSDKTYTIQDIGGIKVGFFNYVFETEEVNGQKTINGIAVTDESAPLINSFQSNDLESFYREIETGLEEMEAEGVEFTVAYMHWGIEYQTEESEEQDAMAQRLCDMGIDALIGSHPHVIQPVDLLESADGNHQMLCAYAIGNHLSNQRTEYMDGLAYGHTEDGLMLSLTLHRDKEGQVSIEKADFIPTWVSLTNNNGAEYYILPLNEPDKLEEMTGLSVAADAQESLARTNAIIGEGVNKVQQALPLK</sequence>
<dbReference type="InterPro" id="IPR052169">
    <property type="entry name" value="CW_Biosynth-Accessory"/>
</dbReference>
<dbReference type="CDD" id="cd07381">
    <property type="entry name" value="MPP_CapA"/>
    <property type="match status" value="1"/>
</dbReference>
<dbReference type="RefSeq" id="WP_262575961.1">
    <property type="nucleotide sequence ID" value="NZ_JAOQJU010000034.1"/>
</dbReference>
<dbReference type="InterPro" id="IPR019079">
    <property type="entry name" value="Capsule_synth_CapA"/>
</dbReference>
<evidence type="ECO:0000256" key="1">
    <source>
        <dbReference type="ARBA" id="ARBA00005662"/>
    </source>
</evidence>
<dbReference type="SMART" id="SM00854">
    <property type="entry name" value="PGA_cap"/>
    <property type="match status" value="1"/>
</dbReference>
<dbReference type="Gene3D" id="3.60.21.10">
    <property type="match status" value="1"/>
</dbReference>
<feature type="compositionally biased region" description="Basic and acidic residues" evidence="2">
    <location>
        <begin position="57"/>
        <end position="83"/>
    </location>
</feature>
<feature type="region of interest" description="Disordered" evidence="2">
    <location>
        <begin position="56"/>
        <end position="84"/>
    </location>
</feature>
<evidence type="ECO:0000256" key="2">
    <source>
        <dbReference type="SAM" id="MobiDB-lite"/>
    </source>
</evidence>